<evidence type="ECO:0000313" key="2">
    <source>
        <dbReference type="EMBL" id="OZM73891.1"/>
    </source>
</evidence>
<dbReference type="OrthoDB" id="582586at2"/>
<organism evidence="2 3">
    <name type="scientific">Amycolatopsis antarctica</name>
    <dbReference type="NCBI Taxonomy" id="1854586"/>
    <lineage>
        <taxon>Bacteria</taxon>
        <taxon>Bacillati</taxon>
        <taxon>Actinomycetota</taxon>
        <taxon>Actinomycetes</taxon>
        <taxon>Pseudonocardiales</taxon>
        <taxon>Pseudonocardiaceae</taxon>
        <taxon>Amycolatopsis</taxon>
    </lineage>
</organism>
<protein>
    <submittedName>
        <fullName evidence="2">DUF4440 domain-containing protein</fullName>
    </submittedName>
</protein>
<dbReference type="Pfam" id="PF12680">
    <property type="entry name" value="SnoaL_2"/>
    <property type="match status" value="1"/>
</dbReference>
<dbReference type="AlphaFoldDB" id="A0A263D694"/>
<evidence type="ECO:0000313" key="3">
    <source>
        <dbReference type="Proteomes" id="UP000242444"/>
    </source>
</evidence>
<dbReference type="SUPFAM" id="SSF54427">
    <property type="entry name" value="NTF2-like"/>
    <property type="match status" value="1"/>
</dbReference>
<proteinExistence type="predicted"/>
<dbReference type="EMBL" id="NKYE01000003">
    <property type="protein sequence ID" value="OZM73891.1"/>
    <property type="molecule type" value="Genomic_DNA"/>
</dbReference>
<dbReference type="InterPro" id="IPR011944">
    <property type="entry name" value="Steroid_delta5-4_isomerase"/>
</dbReference>
<dbReference type="InterPro" id="IPR037401">
    <property type="entry name" value="SnoaL-like"/>
</dbReference>
<gene>
    <name evidence="2" type="ORF">CFN78_06230</name>
</gene>
<sequence length="144" mass="15899">MTRTHELMTGLRKAWNAGDGAAWAGHFAADAEFVDVLGRIQHGREVIAREHQKVFDTIYHGSRLDLRELSSRPLTDGVLLVHTTSALLVPAGPRAGETHAIQTKIVRDGLILAFHNTIRSQFAVFAEGDEALAHTEPLDWDGQR</sequence>
<keyword evidence="3" id="KW-1185">Reference proteome</keyword>
<dbReference type="InterPro" id="IPR032710">
    <property type="entry name" value="NTF2-like_dom_sf"/>
</dbReference>
<dbReference type="Gene3D" id="3.10.450.50">
    <property type="match status" value="1"/>
</dbReference>
<reference evidence="2 3" key="1">
    <citation type="submission" date="2017-07" db="EMBL/GenBank/DDBJ databases">
        <title>Amycolatopsis antarcticus sp. nov., isolated from the surface of an Antarcticus brown macroalga.</title>
        <authorList>
            <person name="Wang J."/>
            <person name="Leiva S."/>
            <person name="Huang J."/>
            <person name="Huang Y."/>
        </authorList>
    </citation>
    <scope>NUCLEOTIDE SEQUENCE [LARGE SCALE GENOMIC DNA]</scope>
    <source>
        <strain evidence="2 3">AU-G6</strain>
    </source>
</reference>
<feature type="domain" description="SnoaL-like" evidence="1">
    <location>
        <begin position="13"/>
        <end position="111"/>
    </location>
</feature>
<dbReference type="Proteomes" id="UP000242444">
    <property type="component" value="Unassembled WGS sequence"/>
</dbReference>
<comment type="caution">
    <text evidence="2">The sequence shown here is derived from an EMBL/GenBank/DDBJ whole genome shotgun (WGS) entry which is preliminary data.</text>
</comment>
<dbReference type="NCBIfam" id="TIGR02246">
    <property type="entry name" value="SgcJ/EcaC family oxidoreductase"/>
    <property type="match status" value="1"/>
</dbReference>
<evidence type="ECO:0000259" key="1">
    <source>
        <dbReference type="Pfam" id="PF12680"/>
    </source>
</evidence>
<dbReference type="InParanoid" id="A0A263D694"/>
<name>A0A263D694_9PSEU</name>
<dbReference type="RefSeq" id="WP_094861648.1">
    <property type="nucleotide sequence ID" value="NZ_NKYE01000003.1"/>
</dbReference>
<accession>A0A263D694</accession>